<dbReference type="InterPro" id="IPR038511">
    <property type="entry name" value="TAP42/TAP46-like_sf"/>
</dbReference>
<dbReference type="PANTHER" id="PTHR10933:SF9">
    <property type="entry name" value="IMMUNOGLOBULIN-BINDING PROTEIN 1"/>
    <property type="match status" value="1"/>
</dbReference>
<feature type="non-terminal residue" evidence="3">
    <location>
        <position position="1"/>
    </location>
</feature>
<dbReference type="InterPro" id="IPR007304">
    <property type="entry name" value="TAP46-like"/>
</dbReference>
<dbReference type="GO" id="GO:0035303">
    <property type="term" value="P:regulation of dephosphorylation"/>
    <property type="evidence" value="ECO:0007669"/>
    <property type="project" value="TreeGrafter"/>
</dbReference>
<reference evidence="3 4" key="1">
    <citation type="submission" date="2020-12" db="EMBL/GenBank/DDBJ databases">
        <title>Metabolic potential, ecology and presence of endohyphal bacteria is reflected in genomic diversity of Mucoromycotina.</title>
        <authorList>
            <person name="Muszewska A."/>
            <person name="Okrasinska A."/>
            <person name="Steczkiewicz K."/>
            <person name="Drgas O."/>
            <person name="Orlowska M."/>
            <person name="Perlinska-Lenart U."/>
            <person name="Aleksandrzak-Piekarczyk T."/>
            <person name="Szatraj K."/>
            <person name="Zielenkiewicz U."/>
            <person name="Pilsyk S."/>
            <person name="Malc E."/>
            <person name="Mieczkowski P."/>
            <person name="Kruszewska J.S."/>
            <person name="Biernat P."/>
            <person name="Pawlowska J."/>
        </authorList>
    </citation>
    <scope>NUCLEOTIDE SEQUENCE [LARGE SCALE GENOMIC DNA]</scope>
    <source>
        <strain evidence="3 4">CBS 142.35</strain>
    </source>
</reference>
<evidence type="ECO:0000256" key="2">
    <source>
        <dbReference type="SAM" id="MobiDB-lite"/>
    </source>
</evidence>
<feature type="compositionally biased region" description="Basic and acidic residues" evidence="2">
    <location>
        <begin position="241"/>
        <end position="251"/>
    </location>
</feature>
<dbReference type="EMBL" id="JAEPRB010000264">
    <property type="protein sequence ID" value="KAG2217907.1"/>
    <property type="molecule type" value="Genomic_DNA"/>
</dbReference>
<protein>
    <recommendedName>
        <fullName evidence="5">TAP42-like protein</fullName>
    </recommendedName>
</protein>
<feature type="region of interest" description="Disordered" evidence="2">
    <location>
        <begin position="229"/>
        <end position="267"/>
    </location>
</feature>
<dbReference type="GO" id="GO:0005829">
    <property type="term" value="C:cytosol"/>
    <property type="evidence" value="ECO:0007669"/>
    <property type="project" value="TreeGrafter"/>
</dbReference>
<feature type="coiled-coil region" evidence="1">
    <location>
        <begin position="150"/>
        <end position="183"/>
    </location>
</feature>
<evidence type="ECO:0000313" key="4">
    <source>
        <dbReference type="Proteomes" id="UP000646827"/>
    </source>
</evidence>
<keyword evidence="4" id="KW-1185">Reference proteome</keyword>
<dbReference type="GO" id="GO:0051721">
    <property type="term" value="F:protein phosphatase 2A binding"/>
    <property type="evidence" value="ECO:0007669"/>
    <property type="project" value="TreeGrafter"/>
</dbReference>
<organism evidence="3 4">
    <name type="scientific">Circinella minor</name>
    <dbReference type="NCBI Taxonomy" id="1195481"/>
    <lineage>
        <taxon>Eukaryota</taxon>
        <taxon>Fungi</taxon>
        <taxon>Fungi incertae sedis</taxon>
        <taxon>Mucoromycota</taxon>
        <taxon>Mucoromycotina</taxon>
        <taxon>Mucoromycetes</taxon>
        <taxon>Mucorales</taxon>
        <taxon>Lichtheimiaceae</taxon>
        <taxon>Circinella</taxon>
    </lineage>
</organism>
<dbReference type="AlphaFoldDB" id="A0A8H7RVA7"/>
<accession>A0A8H7RVA7</accession>
<dbReference type="Pfam" id="PF04177">
    <property type="entry name" value="TAP42"/>
    <property type="match status" value="1"/>
</dbReference>
<dbReference type="Proteomes" id="UP000646827">
    <property type="component" value="Unassembled WGS sequence"/>
</dbReference>
<dbReference type="GO" id="GO:0009966">
    <property type="term" value="P:regulation of signal transduction"/>
    <property type="evidence" value="ECO:0007669"/>
    <property type="project" value="InterPro"/>
</dbReference>
<sequence length="362" mass="41934">YITAMDNLSLGELFKTGQALINELEETSLPSIDLAYQTKVRDGLGRLERANDLVRQLSVFSSNEILDDINTQDLRFLLIPIYLGDLTLKITDPSGNRGLILETAKNYFLSFLSTCEEHQLMREEDLRVYKHRQEQAAGTITPPIMRLNPAQQRQQKIDQYKREKAAENQLKVLRTQLDNIDNGTNNDLDDMERDWVLASIQLYIIKALQHLQSIDQELVMVKEMEAMTNDRRRMMPSKSGQRQEEPIRDQRTSPPTWGRDKPLLNKQGRPLQPFVITNKREELRDQVFRPGWSLPTMTIDEYLEQEEERGNIIKGGGKTPPEKEEIDDNDYEALDAETMKKREWDEFTEANPKGWGNRGNKG</sequence>
<evidence type="ECO:0000256" key="1">
    <source>
        <dbReference type="SAM" id="Coils"/>
    </source>
</evidence>
<evidence type="ECO:0008006" key="5">
    <source>
        <dbReference type="Google" id="ProtNLM"/>
    </source>
</evidence>
<gene>
    <name evidence="3" type="ORF">INT45_008657</name>
</gene>
<dbReference type="Gene3D" id="1.25.40.540">
    <property type="entry name" value="TAP42-like family"/>
    <property type="match status" value="1"/>
</dbReference>
<proteinExistence type="predicted"/>
<dbReference type="PANTHER" id="PTHR10933">
    <property type="entry name" value="IMMUNOGLOBULIN-BINDING PROTEIN 1"/>
    <property type="match status" value="1"/>
</dbReference>
<comment type="caution">
    <text evidence="3">The sequence shown here is derived from an EMBL/GenBank/DDBJ whole genome shotgun (WGS) entry which is preliminary data.</text>
</comment>
<feature type="region of interest" description="Disordered" evidence="2">
    <location>
        <begin position="342"/>
        <end position="362"/>
    </location>
</feature>
<evidence type="ECO:0000313" key="3">
    <source>
        <dbReference type="EMBL" id="KAG2217907.1"/>
    </source>
</evidence>
<keyword evidence="1" id="KW-0175">Coiled coil</keyword>
<name>A0A8H7RVA7_9FUNG</name>
<dbReference type="OrthoDB" id="10261753at2759"/>